<dbReference type="RefSeq" id="WP_369857081.1">
    <property type="nucleotide sequence ID" value="NZ_JBBKTX010000001.1"/>
</dbReference>
<keyword evidence="3" id="KW-1185">Reference proteome</keyword>
<organism evidence="2 3">
    <name type="scientific">Oceanobacter antarcticus</name>
    <dbReference type="NCBI Taxonomy" id="3133425"/>
    <lineage>
        <taxon>Bacteria</taxon>
        <taxon>Pseudomonadati</taxon>
        <taxon>Pseudomonadota</taxon>
        <taxon>Gammaproteobacteria</taxon>
        <taxon>Oceanospirillales</taxon>
        <taxon>Oceanospirillaceae</taxon>
        <taxon>Oceanobacter</taxon>
    </lineage>
</organism>
<comment type="caution">
    <text evidence="2">The sequence shown here is derived from an EMBL/GenBank/DDBJ whole genome shotgun (WGS) entry which is preliminary data.</text>
</comment>
<feature type="chain" id="PRO_5045813306" description="DUF4124 domain-containing protein" evidence="1">
    <location>
        <begin position="30"/>
        <end position="189"/>
    </location>
</feature>
<evidence type="ECO:0000313" key="2">
    <source>
        <dbReference type="EMBL" id="MFK4750870.1"/>
    </source>
</evidence>
<feature type="signal peptide" evidence="1">
    <location>
        <begin position="1"/>
        <end position="29"/>
    </location>
</feature>
<sequence>MMCLISSRRSSIARLLCILCLTAASYAQASTQVYVTRDAAGNLTFSDRASADSEAHDVNELPTVPAFVPLSADRAPPTAAPVQPERYYTSLQILSPSNQENIPTGLAASLNILIDVIPALRAEDTFVVLVDGSPIASGHDNSIPINQLIRGQHLLEAVIKDANNKEILRSPAVTVYIQRHSIQNQQLQR</sequence>
<reference evidence="2 3" key="1">
    <citation type="submission" date="2024-03" db="EMBL/GenBank/DDBJ databases">
        <title>High-quality draft genome sequence of Oceanobacter sp. wDCs-4.</title>
        <authorList>
            <person name="Dong C."/>
        </authorList>
    </citation>
    <scope>NUCLEOTIDE SEQUENCE [LARGE SCALE GENOMIC DNA]</scope>
    <source>
        <strain evidence="3">wDCs-4</strain>
    </source>
</reference>
<proteinExistence type="predicted"/>
<name>A0ABW8ND55_9GAMM</name>
<dbReference type="Proteomes" id="UP001620597">
    <property type="component" value="Unassembled WGS sequence"/>
</dbReference>
<protein>
    <recommendedName>
        <fullName evidence="4">DUF4124 domain-containing protein</fullName>
    </recommendedName>
</protein>
<evidence type="ECO:0000256" key="1">
    <source>
        <dbReference type="SAM" id="SignalP"/>
    </source>
</evidence>
<dbReference type="EMBL" id="JBBKTX010000001">
    <property type="protein sequence ID" value="MFK4750870.1"/>
    <property type="molecule type" value="Genomic_DNA"/>
</dbReference>
<gene>
    <name evidence="2" type="ORF">WG929_00470</name>
</gene>
<keyword evidence="1" id="KW-0732">Signal</keyword>
<accession>A0ABW8ND55</accession>
<evidence type="ECO:0008006" key="4">
    <source>
        <dbReference type="Google" id="ProtNLM"/>
    </source>
</evidence>
<evidence type="ECO:0000313" key="3">
    <source>
        <dbReference type="Proteomes" id="UP001620597"/>
    </source>
</evidence>